<dbReference type="EMBL" id="AP025226">
    <property type="protein sequence ID" value="BDB98671.1"/>
    <property type="molecule type" value="Genomic_DNA"/>
</dbReference>
<protein>
    <submittedName>
        <fullName evidence="1">Uncharacterized protein</fullName>
    </submittedName>
</protein>
<dbReference type="RefSeq" id="WP_229569054.1">
    <property type="nucleotide sequence ID" value="NZ_AP025226.1"/>
</dbReference>
<gene>
    <name evidence="1" type="ORF">SACC_16880</name>
</gene>
<proteinExistence type="predicted"/>
<name>A0AAQ4CS90_9CREN</name>
<organism evidence="1 2">
    <name type="scientific">Saccharolobus caldissimus</name>
    <dbReference type="NCBI Taxonomy" id="1702097"/>
    <lineage>
        <taxon>Archaea</taxon>
        <taxon>Thermoproteota</taxon>
        <taxon>Thermoprotei</taxon>
        <taxon>Sulfolobales</taxon>
        <taxon>Sulfolobaceae</taxon>
        <taxon>Saccharolobus</taxon>
    </lineage>
</organism>
<dbReference type="KEGG" id="scas:SACC_16880"/>
<dbReference type="Proteomes" id="UP001319921">
    <property type="component" value="Chromosome"/>
</dbReference>
<reference evidence="1 2" key="1">
    <citation type="journal article" date="2022" name="Microbiol. Resour. Announc.">
        <title>Complete Genome Sequence of the Hyperthermophilic and Acidophilic Archaeon Saccharolobus caldissimus Strain HS-3T.</title>
        <authorList>
            <person name="Sakai H.D."/>
            <person name="Kurosawa N."/>
        </authorList>
    </citation>
    <scope>NUCLEOTIDE SEQUENCE [LARGE SCALE GENOMIC DNA]</scope>
    <source>
        <strain evidence="1 2">JCM32116</strain>
    </source>
</reference>
<sequence>MTKLCFEVKREVNGSSKLIMLNRNIFKKIIGNNLYLKVLLYPDFREIGVSKSYYYYILGKLNKLNLINNGKINFRVIVSYIYDDKLQSIKIDPIFILLSKNMLCIIDLRRRCNIDDKVVEDLKIREVTKERIKRALSQIIKHYLEVGIANVE</sequence>
<keyword evidence="2" id="KW-1185">Reference proteome</keyword>
<dbReference type="GeneID" id="68866422"/>
<evidence type="ECO:0000313" key="1">
    <source>
        <dbReference type="EMBL" id="BDB98671.1"/>
    </source>
</evidence>
<dbReference type="AlphaFoldDB" id="A0AAQ4CS90"/>
<evidence type="ECO:0000313" key="2">
    <source>
        <dbReference type="Proteomes" id="UP001319921"/>
    </source>
</evidence>
<accession>A0AAQ4CS90</accession>